<comment type="subcellular location">
    <subcellularLocation>
        <location evidence="1">Membrane</location>
        <topology evidence="1">Multi-pass membrane protein</topology>
    </subcellularLocation>
</comment>
<comment type="caution">
    <text evidence="11">The sequence shown here is derived from an EMBL/GenBank/DDBJ whole genome shotgun (WGS) entry which is preliminary data.</text>
</comment>
<evidence type="ECO:0000256" key="4">
    <source>
        <dbReference type="ARBA" id="ARBA00023040"/>
    </source>
</evidence>
<keyword evidence="6 8" id="KW-0675">Receptor</keyword>
<sequence>MAWSQVNSSEISSTNSTTNITNSEELLRTLNDKLALRYLPVIIYMFLLIFTGLFGNVLVIIVYVRKKMKSSLHYFIINLAVLDLLTVVIGMPTEIADLRYSVMFYAPAACKALRTVESLSTMGSIVTLMAVAIDRYNRICKYGKQMTTEKAKRICIVAIVIGSVTCWPAAIVFGKKTKDVGIPGISGVDCSTDDSMKGTKKQKKKGNISANLYRKKTKEPTSLSVETSFSDIEKDQTNGKNKQKHKHPADCVHQKLEEKNTTHKIQASKTTLMLGIVTVVFVLSFLPFLTVMVIRNIVKNFEDMLSESAEVFYKFCLKSYFINNSVNPIIYSFMNIQFRRDVRKLFSKQTR</sequence>
<dbReference type="PANTHER" id="PTHR24243:SF224">
    <property type="entry name" value="G-PROTEIN COUPLED RECEPTOR 19-RELATED"/>
    <property type="match status" value="1"/>
</dbReference>
<dbReference type="OrthoDB" id="5969463at2759"/>
<dbReference type="InterPro" id="IPR000276">
    <property type="entry name" value="GPCR_Rhodpsn"/>
</dbReference>
<evidence type="ECO:0000313" key="12">
    <source>
        <dbReference type="Proteomes" id="UP000683360"/>
    </source>
</evidence>
<comment type="similarity">
    <text evidence="8">Belongs to the G-protein coupled receptor 1 family.</text>
</comment>
<evidence type="ECO:0000256" key="8">
    <source>
        <dbReference type="RuleBase" id="RU000688"/>
    </source>
</evidence>
<gene>
    <name evidence="11" type="ORF">MEDL_33627</name>
</gene>
<dbReference type="InterPro" id="IPR017452">
    <property type="entry name" value="GPCR_Rhodpsn_7TM"/>
</dbReference>
<evidence type="ECO:0000256" key="6">
    <source>
        <dbReference type="ARBA" id="ARBA00023170"/>
    </source>
</evidence>
<evidence type="ECO:0000313" key="11">
    <source>
        <dbReference type="EMBL" id="CAG2220137.1"/>
    </source>
</evidence>
<feature type="transmembrane region" description="Helical" evidence="9">
    <location>
        <begin position="154"/>
        <end position="173"/>
    </location>
</feature>
<protein>
    <submittedName>
        <fullName evidence="11">HCRTR2</fullName>
    </submittedName>
</protein>
<evidence type="ECO:0000256" key="5">
    <source>
        <dbReference type="ARBA" id="ARBA00023136"/>
    </source>
</evidence>
<name>A0A8S3SQ12_MYTED</name>
<evidence type="ECO:0000256" key="9">
    <source>
        <dbReference type="SAM" id="Phobius"/>
    </source>
</evidence>
<evidence type="ECO:0000259" key="10">
    <source>
        <dbReference type="PROSITE" id="PS50262"/>
    </source>
</evidence>
<feature type="transmembrane region" description="Helical" evidence="9">
    <location>
        <begin position="272"/>
        <end position="294"/>
    </location>
</feature>
<keyword evidence="3 9" id="KW-1133">Transmembrane helix</keyword>
<dbReference type="PROSITE" id="PS50262">
    <property type="entry name" value="G_PROTEIN_RECEP_F1_2"/>
    <property type="match status" value="1"/>
</dbReference>
<evidence type="ECO:0000256" key="7">
    <source>
        <dbReference type="ARBA" id="ARBA00023224"/>
    </source>
</evidence>
<feature type="transmembrane region" description="Helical" evidence="9">
    <location>
        <begin position="112"/>
        <end position="133"/>
    </location>
</feature>
<dbReference type="PRINTS" id="PR00237">
    <property type="entry name" value="GPCRRHODOPSN"/>
</dbReference>
<dbReference type="PANTHER" id="PTHR24243">
    <property type="entry name" value="G-PROTEIN COUPLED RECEPTOR"/>
    <property type="match status" value="1"/>
</dbReference>
<dbReference type="SUPFAM" id="SSF81321">
    <property type="entry name" value="Family A G protein-coupled receptor-like"/>
    <property type="match status" value="1"/>
</dbReference>
<dbReference type="GO" id="GO:0004930">
    <property type="term" value="F:G protein-coupled receptor activity"/>
    <property type="evidence" value="ECO:0007669"/>
    <property type="project" value="UniProtKB-KW"/>
</dbReference>
<keyword evidence="7 8" id="KW-0807">Transducer</keyword>
<evidence type="ECO:0000256" key="1">
    <source>
        <dbReference type="ARBA" id="ARBA00004141"/>
    </source>
</evidence>
<keyword evidence="5 9" id="KW-0472">Membrane</keyword>
<accession>A0A8S3SQ12</accession>
<proteinExistence type="inferred from homology"/>
<organism evidence="11 12">
    <name type="scientific">Mytilus edulis</name>
    <name type="common">Blue mussel</name>
    <dbReference type="NCBI Taxonomy" id="6550"/>
    <lineage>
        <taxon>Eukaryota</taxon>
        <taxon>Metazoa</taxon>
        <taxon>Spiralia</taxon>
        <taxon>Lophotrochozoa</taxon>
        <taxon>Mollusca</taxon>
        <taxon>Bivalvia</taxon>
        <taxon>Autobranchia</taxon>
        <taxon>Pteriomorphia</taxon>
        <taxon>Mytilida</taxon>
        <taxon>Mytiloidea</taxon>
        <taxon>Mytilidae</taxon>
        <taxon>Mytilinae</taxon>
        <taxon>Mytilus</taxon>
    </lineage>
</organism>
<dbReference type="AlphaFoldDB" id="A0A8S3SQ12"/>
<feature type="transmembrane region" description="Helical" evidence="9">
    <location>
        <begin position="71"/>
        <end position="92"/>
    </location>
</feature>
<keyword evidence="2 8" id="KW-0812">Transmembrane</keyword>
<dbReference type="CDD" id="cd00637">
    <property type="entry name" value="7tm_classA_rhodopsin-like"/>
    <property type="match status" value="1"/>
</dbReference>
<dbReference type="Pfam" id="PF00001">
    <property type="entry name" value="7tm_1"/>
    <property type="match status" value="1"/>
</dbReference>
<evidence type="ECO:0000256" key="2">
    <source>
        <dbReference type="ARBA" id="ARBA00022692"/>
    </source>
</evidence>
<evidence type="ECO:0000256" key="3">
    <source>
        <dbReference type="ARBA" id="ARBA00022989"/>
    </source>
</evidence>
<dbReference type="Gene3D" id="1.20.1070.10">
    <property type="entry name" value="Rhodopsin 7-helix transmembrane proteins"/>
    <property type="match status" value="2"/>
</dbReference>
<dbReference type="GO" id="GO:0005886">
    <property type="term" value="C:plasma membrane"/>
    <property type="evidence" value="ECO:0007669"/>
    <property type="project" value="TreeGrafter"/>
</dbReference>
<dbReference type="PROSITE" id="PS00237">
    <property type="entry name" value="G_PROTEIN_RECEP_F1_1"/>
    <property type="match status" value="1"/>
</dbReference>
<feature type="transmembrane region" description="Helical" evidence="9">
    <location>
        <begin position="41"/>
        <end position="64"/>
    </location>
</feature>
<reference evidence="11" key="1">
    <citation type="submission" date="2021-03" db="EMBL/GenBank/DDBJ databases">
        <authorList>
            <person name="Bekaert M."/>
        </authorList>
    </citation>
    <scope>NUCLEOTIDE SEQUENCE</scope>
</reference>
<keyword evidence="12" id="KW-1185">Reference proteome</keyword>
<dbReference type="EMBL" id="CAJPWZ010001650">
    <property type="protein sequence ID" value="CAG2220137.1"/>
    <property type="molecule type" value="Genomic_DNA"/>
</dbReference>
<feature type="domain" description="G-protein coupled receptors family 1 profile" evidence="10">
    <location>
        <begin position="55"/>
        <end position="331"/>
    </location>
</feature>
<keyword evidence="4 8" id="KW-0297">G-protein coupled receptor</keyword>
<dbReference type="Proteomes" id="UP000683360">
    <property type="component" value="Unassembled WGS sequence"/>
</dbReference>